<name>A0A517YRG1_9BACT</name>
<proteinExistence type="predicted"/>
<accession>A0A517YRG1</accession>
<keyword evidence="3" id="KW-1185">Reference proteome</keyword>
<dbReference type="EMBL" id="CP036425">
    <property type="protein sequence ID" value="QDU32818.1"/>
    <property type="molecule type" value="Genomic_DNA"/>
</dbReference>
<keyword evidence="1" id="KW-0812">Transmembrane</keyword>
<sequence>MHECQYPESKKWWANWGIALLLVVMCGGVAFGAVKPRASLEERKANAAKTYAEYEKAYLSNDWDKVEALSRSVRGMSGFLKADEKLAVRRVQSYMKIFRPKWWKHVSSPQPITFDVNMWGNKFTANYAPDKEQVGVQMVLERRNRQGRVIDILPVVSWRPQYINSPTPAVGELADLHKITMGNYVEVIVRHELGHNYITTRLPKEAVVELYRYHGEVYGVLQEFYADLTALRHSTPKAMRITCWARLFELDHGDKGESHYEASVAIGFLLLHEFMSHPDKWPSVHFPGEVPQEGDVMIETVKYVYEHWDKDWSLAEDIRLREFVYSYLKKNGEKVFRSKGTVTVSRGLGYAMMIANDYKLKAKRDKWISDQLKKLIASGRADKLPEEGEVVTPMRLERPYERRELEQMKKQ</sequence>
<keyword evidence="1" id="KW-1133">Transmembrane helix</keyword>
<evidence type="ECO:0000313" key="2">
    <source>
        <dbReference type="EMBL" id="QDU32818.1"/>
    </source>
</evidence>
<dbReference type="KEGG" id="pcor:KS4_08540"/>
<evidence type="ECO:0000313" key="3">
    <source>
        <dbReference type="Proteomes" id="UP000317369"/>
    </source>
</evidence>
<gene>
    <name evidence="2" type="ORF">KS4_08540</name>
</gene>
<organism evidence="2 3">
    <name type="scientific">Poriferisphaera corsica</name>
    <dbReference type="NCBI Taxonomy" id="2528020"/>
    <lineage>
        <taxon>Bacteria</taxon>
        <taxon>Pseudomonadati</taxon>
        <taxon>Planctomycetota</taxon>
        <taxon>Phycisphaerae</taxon>
        <taxon>Phycisphaerales</taxon>
        <taxon>Phycisphaeraceae</taxon>
        <taxon>Poriferisphaera</taxon>
    </lineage>
</organism>
<protein>
    <submittedName>
        <fullName evidence="2">Uncharacterized protein</fullName>
    </submittedName>
</protein>
<reference evidence="2 3" key="1">
    <citation type="submission" date="2019-02" db="EMBL/GenBank/DDBJ databases">
        <title>Deep-cultivation of Planctomycetes and their phenomic and genomic characterization uncovers novel biology.</title>
        <authorList>
            <person name="Wiegand S."/>
            <person name="Jogler M."/>
            <person name="Boedeker C."/>
            <person name="Pinto D."/>
            <person name="Vollmers J."/>
            <person name="Rivas-Marin E."/>
            <person name="Kohn T."/>
            <person name="Peeters S.H."/>
            <person name="Heuer A."/>
            <person name="Rast P."/>
            <person name="Oberbeckmann S."/>
            <person name="Bunk B."/>
            <person name="Jeske O."/>
            <person name="Meyerdierks A."/>
            <person name="Storesund J.E."/>
            <person name="Kallscheuer N."/>
            <person name="Luecker S."/>
            <person name="Lage O.M."/>
            <person name="Pohl T."/>
            <person name="Merkel B.J."/>
            <person name="Hornburger P."/>
            <person name="Mueller R.-W."/>
            <person name="Bruemmer F."/>
            <person name="Labrenz M."/>
            <person name="Spormann A.M."/>
            <person name="Op den Camp H."/>
            <person name="Overmann J."/>
            <person name="Amann R."/>
            <person name="Jetten M.S.M."/>
            <person name="Mascher T."/>
            <person name="Medema M.H."/>
            <person name="Devos D.P."/>
            <person name="Kaster A.-K."/>
            <person name="Ovreas L."/>
            <person name="Rohde M."/>
            <person name="Galperin M.Y."/>
            <person name="Jogler C."/>
        </authorList>
    </citation>
    <scope>NUCLEOTIDE SEQUENCE [LARGE SCALE GENOMIC DNA]</scope>
    <source>
        <strain evidence="2 3">KS4</strain>
    </source>
</reference>
<dbReference type="AlphaFoldDB" id="A0A517YRG1"/>
<evidence type="ECO:0000256" key="1">
    <source>
        <dbReference type="SAM" id="Phobius"/>
    </source>
</evidence>
<keyword evidence="1" id="KW-0472">Membrane</keyword>
<feature type="transmembrane region" description="Helical" evidence="1">
    <location>
        <begin position="12"/>
        <end position="34"/>
    </location>
</feature>
<dbReference type="RefSeq" id="WP_145074976.1">
    <property type="nucleotide sequence ID" value="NZ_CP036425.1"/>
</dbReference>
<dbReference type="Proteomes" id="UP000317369">
    <property type="component" value="Chromosome"/>
</dbReference>